<dbReference type="AlphaFoldDB" id="A0A175W021"/>
<dbReference type="VEuPathDB" id="FungiDB:MMYC01_209126"/>
<proteinExistence type="predicted"/>
<name>A0A175W021_9PEZI</name>
<dbReference type="InterPro" id="IPR027796">
    <property type="entry name" value="OTT_1508_deam-like"/>
</dbReference>
<comment type="caution">
    <text evidence="1">The sequence shown here is derived from an EMBL/GenBank/DDBJ whole genome shotgun (WGS) entry which is preliminary data.</text>
</comment>
<dbReference type="Pfam" id="PF14441">
    <property type="entry name" value="OTT_1508_deam"/>
    <property type="match status" value="1"/>
</dbReference>
<evidence type="ECO:0000313" key="1">
    <source>
        <dbReference type="EMBL" id="KXX76789.1"/>
    </source>
</evidence>
<reference evidence="1 2" key="1">
    <citation type="journal article" date="2016" name="Genome Announc.">
        <title>Genome Sequence of Madurella mycetomatis mm55, Isolated from a Human Mycetoma Case in Sudan.</title>
        <authorList>
            <person name="Smit S."/>
            <person name="Derks M.F."/>
            <person name="Bervoets S."/>
            <person name="Fahal A."/>
            <person name="van Leeuwen W."/>
            <person name="van Belkum A."/>
            <person name="van de Sande W.W."/>
        </authorList>
    </citation>
    <scope>NUCLEOTIDE SEQUENCE [LARGE SCALE GENOMIC DNA]</scope>
    <source>
        <strain evidence="2">mm55</strain>
    </source>
</reference>
<protein>
    <submittedName>
        <fullName evidence="1">Uncharacterized protein</fullName>
    </submittedName>
</protein>
<evidence type="ECO:0000313" key="2">
    <source>
        <dbReference type="Proteomes" id="UP000078237"/>
    </source>
</evidence>
<sequence>MAVLQLNGRICYVLASNPRATGALNKARAGLAAVLGILKSNLEAETPDSDEVIEVRLMRKILDLNTARVRSYLTSLSKELQVCLKKCDDNNPEGRAAKEALEKLSRTIPDSNKDGQKSDNYINATIQCIMTIQENRKSPSQRYIEERAAEDDNMSKGGCWSSLQHVAGRLLSYQYAVQTIVHAHHIWANTDLFREFDIASVRSSGSYPAEALKLNPETAETIINRAPGYGQSRIQVFKEHAAGLQRYGLNNKLEEKWKQKLEPVVHAEMLLHEWLSLTEGGTQPYRFFRNWQYIGSSKPVCRLCLDYFNVIATPVSFRSGHPNTCPAPWGLEKAKDNLKVL</sequence>
<accession>A0A175W021</accession>
<dbReference type="EMBL" id="LCTW02000193">
    <property type="protein sequence ID" value="KXX76789.1"/>
    <property type="molecule type" value="Genomic_DNA"/>
</dbReference>
<gene>
    <name evidence="1" type="ORF">MMYC01_209126</name>
</gene>
<keyword evidence="2" id="KW-1185">Reference proteome</keyword>
<dbReference type="Proteomes" id="UP000078237">
    <property type="component" value="Unassembled WGS sequence"/>
</dbReference>
<organism evidence="1 2">
    <name type="scientific">Madurella mycetomatis</name>
    <dbReference type="NCBI Taxonomy" id="100816"/>
    <lineage>
        <taxon>Eukaryota</taxon>
        <taxon>Fungi</taxon>
        <taxon>Dikarya</taxon>
        <taxon>Ascomycota</taxon>
        <taxon>Pezizomycotina</taxon>
        <taxon>Sordariomycetes</taxon>
        <taxon>Sordariomycetidae</taxon>
        <taxon>Sordariales</taxon>
        <taxon>Sordariales incertae sedis</taxon>
        <taxon>Madurella</taxon>
    </lineage>
</organism>
<dbReference type="OrthoDB" id="3251507at2759"/>
<dbReference type="PANTHER" id="PTHR42037:SF1">
    <property type="match status" value="1"/>
</dbReference>
<dbReference type="PANTHER" id="PTHR42037">
    <property type="match status" value="1"/>
</dbReference>